<dbReference type="Gene3D" id="3.40.1350.10">
    <property type="match status" value="1"/>
</dbReference>
<dbReference type="InterPro" id="IPR011856">
    <property type="entry name" value="tRNA_endonuc-like_dom_sf"/>
</dbReference>
<dbReference type="PANTHER" id="PTHR30015">
    <property type="entry name" value="MRR RESTRICTION SYSTEM PROTEIN"/>
    <property type="match status" value="1"/>
</dbReference>
<comment type="caution">
    <text evidence="3">The sequence shown here is derived from an EMBL/GenBank/DDBJ whole genome shotgun (WGS) entry which is preliminary data.</text>
</comment>
<accession>A0A8J3WTL8</accession>
<sequence>MPALPQVPSPPWAVVLGVAAGLAVALAAAVLVVRRMGAAYRRDALLRVGPDRLDPRRFEELTAELLRRDGFGRVRVVGGAGDGGVDVCGVAPGGRAYAVQCKHYTRPVGPGAVRDFVGALQSRPYRGHRGVFVTSNRLSAQAAATAREHDVVVIDRDRLADWLLGAYRLGSGRGSAPAWLARLRGGRRAQEGHEPAGEAW</sequence>
<dbReference type="Pfam" id="PF04471">
    <property type="entry name" value="Mrr_cat"/>
    <property type="match status" value="1"/>
</dbReference>
<gene>
    <name evidence="3" type="ORF">Pta02_33830</name>
</gene>
<keyword evidence="1" id="KW-1133">Transmembrane helix</keyword>
<dbReference type="SUPFAM" id="SSF52980">
    <property type="entry name" value="Restriction endonuclease-like"/>
    <property type="match status" value="1"/>
</dbReference>
<keyword evidence="1" id="KW-0812">Transmembrane</keyword>
<evidence type="ECO:0000313" key="3">
    <source>
        <dbReference type="EMBL" id="GII01375.1"/>
    </source>
</evidence>
<dbReference type="InterPro" id="IPR011335">
    <property type="entry name" value="Restrct_endonuc-II-like"/>
</dbReference>
<dbReference type="InterPro" id="IPR052906">
    <property type="entry name" value="Type_IV_Methyl-Rstrct_Enzyme"/>
</dbReference>
<dbReference type="GO" id="GO:0009307">
    <property type="term" value="P:DNA restriction-modification system"/>
    <property type="evidence" value="ECO:0007669"/>
    <property type="project" value="InterPro"/>
</dbReference>
<dbReference type="Proteomes" id="UP000634476">
    <property type="component" value="Unassembled WGS sequence"/>
</dbReference>
<evidence type="ECO:0000259" key="2">
    <source>
        <dbReference type="Pfam" id="PF04471"/>
    </source>
</evidence>
<organism evidence="3 4">
    <name type="scientific">Planobispora takensis</name>
    <dbReference type="NCBI Taxonomy" id="1367882"/>
    <lineage>
        <taxon>Bacteria</taxon>
        <taxon>Bacillati</taxon>
        <taxon>Actinomycetota</taxon>
        <taxon>Actinomycetes</taxon>
        <taxon>Streptosporangiales</taxon>
        <taxon>Streptosporangiaceae</taxon>
        <taxon>Planobispora</taxon>
    </lineage>
</organism>
<feature type="transmembrane region" description="Helical" evidence="1">
    <location>
        <begin position="12"/>
        <end position="33"/>
    </location>
</feature>
<dbReference type="GO" id="GO:0015666">
    <property type="term" value="F:restriction endodeoxyribonuclease activity"/>
    <property type="evidence" value="ECO:0007669"/>
    <property type="project" value="TreeGrafter"/>
</dbReference>
<evidence type="ECO:0000313" key="4">
    <source>
        <dbReference type="Proteomes" id="UP000634476"/>
    </source>
</evidence>
<dbReference type="PANTHER" id="PTHR30015:SF6">
    <property type="entry name" value="SLL1429 PROTEIN"/>
    <property type="match status" value="1"/>
</dbReference>
<reference evidence="3" key="1">
    <citation type="submission" date="2021-01" db="EMBL/GenBank/DDBJ databases">
        <title>Whole genome shotgun sequence of Planobispora takensis NBRC 109077.</title>
        <authorList>
            <person name="Komaki H."/>
            <person name="Tamura T."/>
        </authorList>
    </citation>
    <scope>NUCLEOTIDE SEQUENCE</scope>
    <source>
        <strain evidence="3">NBRC 109077</strain>
    </source>
</reference>
<feature type="domain" description="Restriction endonuclease type IV Mrr" evidence="2">
    <location>
        <begin position="51"/>
        <end position="163"/>
    </location>
</feature>
<keyword evidence="1" id="KW-0472">Membrane</keyword>
<name>A0A8J3WTL8_9ACTN</name>
<protein>
    <recommendedName>
        <fullName evidence="2">Restriction endonuclease type IV Mrr domain-containing protein</fullName>
    </recommendedName>
</protein>
<dbReference type="GO" id="GO:0003677">
    <property type="term" value="F:DNA binding"/>
    <property type="evidence" value="ECO:0007669"/>
    <property type="project" value="InterPro"/>
</dbReference>
<evidence type="ECO:0000256" key="1">
    <source>
        <dbReference type="SAM" id="Phobius"/>
    </source>
</evidence>
<dbReference type="AlphaFoldDB" id="A0A8J3WTL8"/>
<proteinExistence type="predicted"/>
<dbReference type="EMBL" id="BOOK01000023">
    <property type="protein sequence ID" value="GII01375.1"/>
    <property type="molecule type" value="Genomic_DNA"/>
</dbReference>
<dbReference type="InterPro" id="IPR007560">
    <property type="entry name" value="Restrct_endonuc_IV_Mrr"/>
</dbReference>
<keyword evidence="4" id="KW-1185">Reference proteome</keyword>